<reference evidence="3" key="1">
    <citation type="journal article" date="2019" name="Int. J. Syst. Evol. Microbiol.">
        <title>The Global Catalogue of Microorganisms (GCM) 10K type strain sequencing project: providing services to taxonomists for standard genome sequencing and annotation.</title>
        <authorList>
            <consortium name="The Broad Institute Genomics Platform"/>
            <consortium name="The Broad Institute Genome Sequencing Center for Infectious Disease"/>
            <person name="Wu L."/>
            <person name="Ma J."/>
        </authorList>
    </citation>
    <scope>NUCLEOTIDE SEQUENCE [LARGE SCALE GENOMIC DNA]</scope>
    <source>
        <strain evidence="3">JCM 10411</strain>
    </source>
</reference>
<protein>
    <recommendedName>
        <fullName evidence="4">Secreted protein</fullName>
    </recommendedName>
</protein>
<name>A0ABW1DZL3_9ACTN</name>
<proteinExistence type="predicted"/>
<comment type="caution">
    <text evidence="2">The sequence shown here is derived from an EMBL/GenBank/DDBJ whole genome shotgun (WGS) entry which is preliminary data.</text>
</comment>
<gene>
    <name evidence="2" type="ORF">ACFPZI_12390</name>
</gene>
<sequence>MTLRVKPVMGALLAGATAVLFAAGPAAAGTDVYVDTTDPFNGGAAGFVAEGEIFTVCDNRADGMRASGHIGWLDSKASHWVPLEDADGAGNACGRKNLSIGEGITVTVEICLKDGANGTPKYCATKRGKA</sequence>
<evidence type="ECO:0000313" key="2">
    <source>
        <dbReference type="EMBL" id="MFC5852599.1"/>
    </source>
</evidence>
<dbReference type="Proteomes" id="UP001596180">
    <property type="component" value="Unassembled WGS sequence"/>
</dbReference>
<evidence type="ECO:0008006" key="4">
    <source>
        <dbReference type="Google" id="ProtNLM"/>
    </source>
</evidence>
<evidence type="ECO:0000313" key="3">
    <source>
        <dbReference type="Proteomes" id="UP001596180"/>
    </source>
</evidence>
<dbReference type="RefSeq" id="WP_381362190.1">
    <property type="nucleotide sequence ID" value="NZ_JBHSOA010000025.1"/>
</dbReference>
<keyword evidence="3" id="KW-1185">Reference proteome</keyword>
<feature type="signal peptide" evidence="1">
    <location>
        <begin position="1"/>
        <end position="28"/>
    </location>
</feature>
<organism evidence="2 3">
    <name type="scientific">Streptomyces chlorus</name>
    <dbReference type="NCBI Taxonomy" id="887452"/>
    <lineage>
        <taxon>Bacteria</taxon>
        <taxon>Bacillati</taxon>
        <taxon>Actinomycetota</taxon>
        <taxon>Actinomycetes</taxon>
        <taxon>Kitasatosporales</taxon>
        <taxon>Streptomycetaceae</taxon>
        <taxon>Streptomyces</taxon>
    </lineage>
</organism>
<evidence type="ECO:0000256" key="1">
    <source>
        <dbReference type="SAM" id="SignalP"/>
    </source>
</evidence>
<keyword evidence="1" id="KW-0732">Signal</keyword>
<feature type="chain" id="PRO_5045850136" description="Secreted protein" evidence="1">
    <location>
        <begin position="29"/>
        <end position="130"/>
    </location>
</feature>
<dbReference type="EMBL" id="JBHSOA010000025">
    <property type="protein sequence ID" value="MFC5852599.1"/>
    <property type="molecule type" value="Genomic_DNA"/>
</dbReference>
<accession>A0ABW1DZL3</accession>